<evidence type="ECO:0000256" key="2">
    <source>
        <dbReference type="ARBA" id="ARBA00008785"/>
    </source>
</evidence>
<comment type="cofactor">
    <cofactor evidence="1">
        <name>Mn(2+)</name>
        <dbReference type="ChEBI" id="CHEBI:29035"/>
    </cofactor>
</comment>
<evidence type="ECO:0000256" key="6">
    <source>
        <dbReference type="PIRSR" id="PIRSR000106-2"/>
    </source>
</evidence>
<dbReference type="SMART" id="SM01274">
    <property type="entry name" value="malic"/>
    <property type="match status" value="1"/>
</dbReference>
<dbReference type="EC" id="1.1.1.38" evidence="11"/>
<dbReference type="InterPro" id="IPR012302">
    <property type="entry name" value="Malic_NAD-bd"/>
</dbReference>
<dbReference type="InterPro" id="IPR012301">
    <property type="entry name" value="Malic_N_dom"/>
</dbReference>
<dbReference type="EMBL" id="WSRP01000005">
    <property type="protein sequence ID" value="MVX56061.1"/>
    <property type="molecule type" value="Genomic_DNA"/>
</dbReference>
<evidence type="ECO:0000313" key="12">
    <source>
        <dbReference type="Proteomes" id="UP000472580"/>
    </source>
</evidence>
<dbReference type="InterPro" id="IPR001891">
    <property type="entry name" value="Malic_OxRdtase"/>
</dbReference>
<proteinExistence type="inferred from homology"/>
<comment type="caution">
    <text evidence="11">The sequence shown here is derived from an EMBL/GenBank/DDBJ whole genome shotgun (WGS) entry which is preliminary data.</text>
</comment>
<feature type="binding site" evidence="6">
    <location>
        <position position="447"/>
    </location>
    <ligand>
        <name>(S)-malate</name>
        <dbReference type="ChEBI" id="CHEBI:15589"/>
    </ligand>
</feature>
<dbReference type="Gene3D" id="3.40.50.720">
    <property type="entry name" value="NAD(P)-binding Rossmann-like Domain"/>
    <property type="match status" value="1"/>
</dbReference>
<dbReference type="PIRSF" id="PIRSF000106">
    <property type="entry name" value="ME"/>
    <property type="match status" value="1"/>
</dbReference>
<dbReference type="InterPro" id="IPR015884">
    <property type="entry name" value="Malic_enzyme_CS"/>
</dbReference>
<dbReference type="Pfam" id="PF00390">
    <property type="entry name" value="malic"/>
    <property type="match status" value="1"/>
</dbReference>
<dbReference type="PRINTS" id="PR00072">
    <property type="entry name" value="MALOXRDTASE"/>
</dbReference>
<dbReference type="GO" id="GO:0006108">
    <property type="term" value="P:malate metabolic process"/>
    <property type="evidence" value="ECO:0007669"/>
    <property type="project" value="TreeGrafter"/>
</dbReference>
<dbReference type="InterPro" id="IPR036291">
    <property type="entry name" value="NAD(P)-bd_dom_sf"/>
</dbReference>
<feature type="active site" description="Proton donor" evidence="5">
    <location>
        <position position="97"/>
    </location>
</feature>
<evidence type="ECO:0000256" key="4">
    <source>
        <dbReference type="ARBA" id="ARBA00023002"/>
    </source>
</evidence>
<dbReference type="AlphaFoldDB" id="A0A6L6YLR1"/>
<dbReference type="Gene3D" id="3.40.50.10380">
    <property type="entry name" value="Malic enzyme, N-terminal domain"/>
    <property type="match status" value="1"/>
</dbReference>
<feature type="domain" description="Malic enzyme N-terminal" evidence="10">
    <location>
        <begin position="74"/>
        <end position="254"/>
    </location>
</feature>
<dbReference type="PANTHER" id="PTHR23406:SF90">
    <property type="entry name" value="MALIC ENZYME-RELATED"/>
    <property type="match status" value="1"/>
</dbReference>
<dbReference type="InterPro" id="IPR046346">
    <property type="entry name" value="Aminoacid_DH-like_N_sf"/>
</dbReference>
<accession>A0A6L6YLR1</accession>
<reference evidence="11 12" key="1">
    <citation type="submission" date="2019-12" db="EMBL/GenBank/DDBJ databases">
        <title>Microbes associate with the intestines of laboratory mice.</title>
        <authorList>
            <person name="Navarre W."/>
            <person name="Wong E."/>
        </authorList>
    </citation>
    <scope>NUCLEOTIDE SEQUENCE [LARGE SCALE GENOMIC DNA]</scope>
    <source>
        <strain evidence="11 12">NM82_D38</strain>
    </source>
</reference>
<dbReference type="Proteomes" id="UP000472580">
    <property type="component" value="Unassembled WGS sequence"/>
</dbReference>
<feature type="binding site" evidence="6">
    <location>
        <position position="150"/>
    </location>
    <ligand>
        <name>(S)-malate</name>
        <dbReference type="ChEBI" id="CHEBI:15589"/>
    </ligand>
</feature>
<dbReference type="RefSeq" id="WP_160334497.1">
    <property type="nucleotide sequence ID" value="NZ_WSRP01000005.1"/>
</dbReference>
<evidence type="ECO:0000256" key="1">
    <source>
        <dbReference type="ARBA" id="ARBA00001936"/>
    </source>
</evidence>
<dbReference type="FunFam" id="3.40.50.720:FF:000060">
    <property type="entry name" value="Malic enzyme"/>
    <property type="match status" value="1"/>
</dbReference>
<dbReference type="PANTHER" id="PTHR23406">
    <property type="entry name" value="MALIC ENZYME-RELATED"/>
    <property type="match status" value="1"/>
</dbReference>
<evidence type="ECO:0000313" key="11">
    <source>
        <dbReference type="EMBL" id="MVX56061.1"/>
    </source>
</evidence>
<keyword evidence="12" id="KW-1185">Reference proteome</keyword>
<keyword evidence="4 11" id="KW-0560">Oxidoreductase</keyword>
<dbReference type="InterPro" id="IPR037062">
    <property type="entry name" value="Malic_N_dom_sf"/>
</dbReference>
<feature type="binding site" evidence="7">
    <location>
        <position position="263"/>
    </location>
    <ligand>
        <name>a divalent metal cation</name>
        <dbReference type="ChEBI" id="CHEBI:60240"/>
    </ligand>
</feature>
<evidence type="ECO:0000259" key="9">
    <source>
        <dbReference type="SMART" id="SM00919"/>
    </source>
</evidence>
<evidence type="ECO:0000256" key="3">
    <source>
        <dbReference type="ARBA" id="ARBA00022723"/>
    </source>
</evidence>
<protein>
    <submittedName>
        <fullName evidence="11">Oxaloacetate-decarboxylating malate dehydrogenase</fullName>
        <ecNumber evidence="11">1.1.1.38</ecNumber>
    </submittedName>
</protein>
<dbReference type="NCBIfam" id="NF010052">
    <property type="entry name" value="PRK13529.1"/>
    <property type="match status" value="1"/>
</dbReference>
<name>A0A6L6YLR1_9BURK</name>
<dbReference type="SUPFAM" id="SSF53223">
    <property type="entry name" value="Aminoacid dehydrogenase-like, N-terminal domain"/>
    <property type="match status" value="1"/>
</dbReference>
<dbReference type="SUPFAM" id="SSF51735">
    <property type="entry name" value="NAD(P)-binding Rossmann-fold domains"/>
    <property type="match status" value="1"/>
</dbReference>
<feature type="binding site" evidence="7">
    <location>
        <position position="240"/>
    </location>
    <ligand>
        <name>a divalent metal cation</name>
        <dbReference type="ChEBI" id="CHEBI:60240"/>
    </ligand>
</feature>
<comment type="similarity">
    <text evidence="2 8">Belongs to the malic enzymes family.</text>
</comment>
<evidence type="ECO:0000259" key="10">
    <source>
        <dbReference type="SMART" id="SM01274"/>
    </source>
</evidence>
<dbReference type="PROSITE" id="PS00331">
    <property type="entry name" value="MALIC_ENZYMES"/>
    <property type="match status" value="1"/>
</dbReference>
<sequence>MTDKKDQLRGVDRLRNPWMNKGSTFTEEERDKYGLRGLLPPRVCSFDEQVERLTDIIGSYKAPINKYQVLEGVHASDESLYFELLVRNIDEYLPIVYTPTVGEACQKFSHIFRYARGLYVSAEDKGRVRQLVANVPHQDVDIIVVTDGQRILGLGDLGVNGMGIPIGKLALYTACAGVNPQKALPVCIDVGTNNEELLADPLYMGLRQHRVTGPAYDELIAEFVAAVRERWPHVVIQFEDFHNSHAYDLLDYWKDRIPCFNDDIQGTASVVVTGMFSAMRALKQKLSDQRILFLGAGSAATGIAHLIADAMVEEGDTREEALARIRLFDSKGLVTKKREAAISSAKMPFAGEDEPAVSLLEAVKEVKPTAIIGVSAQGGAFTEEVLREMAKLNDRPIIFALSNPTSKAECTAEEAYRYTDGRCLFACGSPFKPVEINSKTFVPRQGNNHYVFPGIGLGCIFTKCTRIPNEVFLVGAKTLADLVSEADLERGSLYPPLTEVRSIAAEIGAAVAEYLFDKGLATVERPADLKKAVRDFMWNPKNPHFIAE</sequence>
<feature type="binding site" evidence="6">
    <location>
        <position position="403"/>
    </location>
    <ligand>
        <name>(S)-malate</name>
        <dbReference type="ChEBI" id="CHEBI:15589"/>
    </ligand>
</feature>
<feature type="binding site" evidence="7">
    <location>
        <position position="239"/>
    </location>
    <ligand>
        <name>a divalent metal cation</name>
        <dbReference type="ChEBI" id="CHEBI:60240"/>
    </ligand>
</feature>
<dbReference type="OrthoDB" id="3314528at2"/>
<organism evidence="11 12">
    <name type="scientific">Parasutterella muris</name>
    <dbReference type="NCBI Taxonomy" id="2565572"/>
    <lineage>
        <taxon>Bacteria</taxon>
        <taxon>Pseudomonadati</taxon>
        <taxon>Pseudomonadota</taxon>
        <taxon>Betaproteobacteria</taxon>
        <taxon>Burkholderiales</taxon>
        <taxon>Sutterellaceae</taxon>
        <taxon>Parasutterella</taxon>
    </lineage>
</organism>
<gene>
    <name evidence="11" type="primary">maeA</name>
    <name evidence="11" type="ORF">E5987_02420</name>
</gene>
<evidence type="ECO:0000256" key="7">
    <source>
        <dbReference type="PIRSR" id="PIRSR000106-3"/>
    </source>
</evidence>
<evidence type="ECO:0000256" key="5">
    <source>
        <dbReference type="PIRSR" id="PIRSR000106-1"/>
    </source>
</evidence>
<feature type="active site" description="Proton acceptor" evidence="5">
    <location>
        <position position="168"/>
    </location>
</feature>
<dbReference type="Pfam" id="PF03949">
    <property type="entry name" value="Malic_M"/>
    <property type="match status" value="1"/>
</dbReference>
<dbReference type="GO" id="GO:0051287">
    <property type="term" value="F:NAD binding"/>
    <property type="evidence" value="ECO:0007669"/>
    <property type="project" value="InterPro"/>
</dbReference>
<comment type="cofactor">
    <cofactor evidence="7">
        <name>Mg(2+)</name>
        <dbReference type="ChEBI" id="CHEBI:18420"/>
    </cofactor>
    <cofactor evidence="7">
        <name>Mn(2+)</name>
        <dbReference type="ChEBI" id="CHEBI:29035"/>
    </cofactor>
    <text evidence="7">Divalent metal cations. Prefers magnesium or manganese.</text>
</comment>
<dbReference type="CDD" id="cd05312">
    <property type="entry name" value="NAD_bind_1_malic_enz"/>
    <property type="match status" value="1"/>
</dbReference>
<keyword evidence="3 7" id="KW-0479">Metal-binding</keyword>
<evidence type="ECO:0000256" key="8">
    <source>
        <dbReference type="RuleBase" id="RU003427"/>
    </source>
</evidence>
<dbReference type="SMART" id="SM00919">
    <property type="entry name" value="Malic_M"/>
    <property type="match status" value="1"/>
</dbReference>
<dbReference type="GO" id="GO:0004473">
    <property type="term" value="F:malate dehydrogenase (decarboxylating) (NADP+) activity"/>
    <property type="evidence" value="ECO:0007669"/>
    <property type="project" value="TreeGrafter"/>
</dbReference>
<dbReference type="GO" id="GO:0046872">
    <property type="term" value="F:metal ion binding"/>
    <property type="evidence" value="ECO:0007669"/>
    <property type="project" value="UniProtKB-KW"/>
</dbReference>
<feature type="domain" description="Malic enzyme NAD-binding" evidence="9">
    <location>
        <begin position="264"/>
        <end position="516"/>
    </location>
</feature>